<protein>
    <submittedName>
        <fullName evidence="9">Cytochrome c-550 PedF</fullName>
    </submittedName>
</protein>
<keyword evidence="9" id="KW-0614">Plasmid</keyword>
<evidence type="ECO:0000259" key="8">
    <source>
        <dbReference type="PROSITE" id="PS51007"/>
    </source>
</evidence>
<evidence type="ECO:0000256" key="4">
    <source>
        <dbReference type="ARBA" id="ARBA00022982"/>
    </source>
</evidence>
<keyword evidence="5 6" id="KW-0408">Iron</keyword>
<dbReference type="RefSeq" id="WP_283536407.1">
    <property type="nucleotide sequence ID" value="NZ_CP073634.1"/>
</dbReference>
<dbReference type="Proteomes" id="UP001223720">
    <property type="component" value="Plasmid pME152"/>
</dbReference>
<dbReference type="AlphaFoldDB" id="A0AAX3WN21"/>
<evidence type="ECO:0000256" key="5">
    <source>
        <dbReference type="ARBA" id="ARBA00023004"/>
    </source>
</evidence>
<organism evidence="9 10">
    <name type="scientific">Methylorubrum extorquens</name>
    <name type="common">Methylobacterium dichloromethanicum</name>
    <name type="synonym">Methylobacterium extorquens</name>
    <dbReference type="NCBI Taxonomy" id="408"/>
    <lineage>
        <taxon>Bacteria</taxon>
        <taxon>Pseudomonadati</taxon>
        <taxon>Pseudomonadota</taxon>
        <taxon>Alphaproteobacteria</taxon>
        <taxon>Hyphomicrobiales</taxon>
        <taxon>Methylobacteriaceae</taxon>
        <taxon>Methylorubrum</taxon>
    </lineage>
</organism>
<dbReference type="GO" id="GO:0046872">
    <property type="term" value="F:metal ion binding"/>
    <property type="evidence" value="ECO:0007669"/>
    <property type="project" value="UniProtKB-KW"/>
</dbReference>
<dbReference type="Pfam" id="PF13442">
    <property type="entry name" value="Cytochrome_CBB3"/>
    <property type="match status" value="1"/>
</dbReference>
<evidence type="ECO:0000256" key="2">
    <source>
        <dbReference type="ARBA" id="ARBA00022617"/>
    </source>
</evidence>
<dbReference type="NCBIfam" id="TIGR04494">
    <property type="entry name" value="c550_PedF"/>
    <property type="match status" value="1"/>
</dbReference>
<evidence type="ECO:0000256" key="3">
    <source>
        <dbReference type="ARBA" id="ARBA00022723"/>
    </source>
</evidence>
<evidence type="ECO:0000256" key="6">
    <source>
        <dbReference type="PROSITE-ProRule" id="PRU00433"/>
    </source>
</evidence>
<feature type="chain" id="PRO_5043332205" evidence="7">
    <location>
        <begin position="27"/>
        <end position="142"/>
    </location>
</feature>
<accession>A0AAX3WN21</accession>
<dbReference type="InterPro" id="IPR036909">
    <property type="entry name" value="Cyt_c-like_dom_sf"/>
</dbReference>
<sequence>MNGTRTVAGLALVAIASGVVAPLAMAHGDVQPQAVNTEGLKPLGDKMLEENPYRGDPKAIAVGFSAFTQNCARCHGLEAISGGLAPDLRYLELGKEGDTWFMERIQNGAMVNGVYKMPPFKTVFNQEAMWAIRSYLESRHED</sequence>
<gene>
    <name evidence="9" type="primary">pedF</name>
    <name evidence="9" type="ORF">KEC54_28650</name>
</gene>
<proteinExistence type="predicted"/>
<dbReference type="InterPro" id="IPR009056">
    <property type="entry name" value="Cyt_c-like_dom"/>
</dbReference>
<dbReference type="SUPFAM" id="SSF46626">
    <property type="entry name" value="Cytochrome c"/>
    <property type="match status" value="1"/>
</dbReference>
<keyword evidence="2 6" id="KW-0349">Heme</keyword>
<dbReference type="EMBL" id="CP073634">
    <property type="protein sequence ID" value="WHQ72913.1"/>
    <property type="molecule type" value="Genomic_DNA"/>
</dbReference>
<evidence type="ECO:0000256" key="7">
    <source>
        <dbReference type="SAM" id="SignalP"/>
    </source>
</evidence>
<keyword evidence="7" id="KW-0732">Signal</keyword>
<keyword evidence="3 6" id="KW-0479">Metal-binding</keyword>
<dbReference type="GO" id="GO:0009055">
    <property type="term" value="F:electron transfer activity"/>
    <property type="evidence" value="ECO:0007669"/>
    <property type="project" value="InterPro"/>
</dbReference>
<dbReference type="PANTHER" id="PTHR37823:SF4">
    <property type="entry name" value="MENAQUINOL-CYTOCHROME C REDUCTASE CYTOCHROME B_C SUBUNIT"/>
    <property type="match status" value="1"/>
</dbReference>
<geneLocation type="plasmid" evidence="9 10">
    <name>pME152</name>
</geneLocation>
<dbReference type="Gene3D" id="1.10.760.10">
    <property type="entry name" value="Cytochrome c-like domain"/>
    <property type="match status" value="1"/>
</dbReference>
<dbReference type="InterPro" id="IPR030991">
    <property type="entry name" value="c550_proteobact"/>
</dbReference>
<feature type="signal peptide" evidence="7">
    <location>
        <begin position="1"/>
        <end position="26"/>
    </location>
</feature>
<evidence type="ECO:0000313" key="9">
    <source>
        <dbReference type="EMBL" id="WHQ72913.1"/>
    </source>
</evidence>
<dbReference type="GO" id="GO:0020037">
    <property type="term" value="F:heme binding"/>
    <property type="evidence" value="ECO:0007669"/>
    <property type="project" value="InterPro"/>
</dbReference>
<dbReference type="InterPro" id="IPR051811">
    <property type="entry name" value="Cytochrome_c550/c551-like"/>
</dbReference>
<feature type="domain" description="Cytochrome c" evidence="8">
    <location>
        <begin position="58"/>
        <end position="140"/>
    </location>
</feature>
<reference evidence="9" key="1">
    <citation type="journal article" date="2022" name="Biotechnol. Bioprocess Eng.">
        <title>Pan-genome Analysis Reveals Comparative Genomic Features of Central Metabolic Pathways in Methylorubrum extorquens.</title>
        <authorList>
            <person name="Lee G.M."/>
            <person name="Scott-Nevros Z.K."/>
            <person name="Lee S.-M."/>
            <person name="Kim D."/>
        </authorList>
    </citation>
    <scope>NUCLEOTIDE SEQUENCE</scope>
    <source>
        <strain evidence="9">ATCC 55366</strain>
        <plasmid evidence="9">pME152</plasmid>
    </source>
</reference>
<name>A0AAX3WN21_METEX</name>
<evidence type="ECO:0000313" key="10">
    <source>
        <dbReference type="Proteomes" id="UP001223720"/>
    </source>
</evidence>
<evidence type="ECO:0000256" key="1">
    <source>
        <dbReference type="ARBA" id="ARBA00022448"/>
    </source>
</evidence>
<dbReference type="PANTHER" id="PTHR37823">
    <property type="entry name" value="CYTOCHROME C-553-LIKE"/>
    <property type="match status" value="1"/>
</dbReference>
<dbReference type="PROSITE" id="PS51007">
    <property type="entry name" value="CYTC"/>
    <property type="match status" value="1"/>
</dbReference>
<keyword evidence="4" id="KW-0249">Electron transport</keyword>
<keyword evidence="1" id="KW-0813">Transport</keyword>